<reference evidence="1 2" key="1">
    <citation type="submission" date="2020-03" db="EMBL/GenBank/DDBJ databases">
        <title>Genomic Encyclopedia of Type Strains, Phase IV (KMG-IV): sequencing the most valuable type-strain genomes for metagenomic binning, comparative biology and taxonomic classification.</title>
        <authorList>
            <person name="Goeker M."/>
        </authorList>
    </citation>
    <scope>NUCLEOTIDE SEQUENCE [LARGE SCALE GENOMIC DNA]</scope>
    <source>
        <strain evidence="1 2">DSM 4733</strain>
    </source>
</reference>
<organism evidence="1 2">
    <name type="scientific">Sphingomonas leidyi</name>
    <dbReference type="NCBI Taxonomy" id="68569"/>
    <lineage>
        <taxon>Bacteria</taxon>
        <taxon>Pseudomonadati</taxon>
        <taxon>Pseudomonadota</taxon>
        <taxon>Alphaproteobacteria</taxon>
        <taxon>Sphingomonadales</taxon>
        <taxon>Sphingomonadaceae</taxon>
        <taxon>Sphingomonas</taxon>
    </lineage>
</organism>
<dbReference type="EMBL" id="JAASQV010000001">
    <property type="protein sequence ID" value="NIJ64024.1"/>
    <property type="molecule type" value="Genomic_DNA"/>
</dbReference>
<keyword evidence="2" id="KW-1185">Reference proteome</keyword>
<protein>
    <submittedName>
        <fullName evidence="1">Uncharacterized protein</fullName>
    </submittedName>
</protein>
<sequence length="172" mass="19970">MTATPYQPATGNGTAVRNGYSDTQIESNRFRISFSGNSLTSRETVERYLLYRAAELTLQQGFDHFILSDRDTEKKTDIVREPGAWGPGPWGYWSPSWRFYRGPRWGWRSWDPFFDDPFWRDRDWDYRTVTQYEAMAEVVMGKGPKPSDNLRAFDAHEVVSRLGPSIQMPATK</sequence>
<dbReference type="Proteomes" id="UP000564677">
    <property type="component" value="Unassembled WGS sequence"/>
</dbReference>
<name>A0A7X5UXC8_9SPHN</name>
<gene>
    <name evidence="1" type="ORF">FHR20_000955</name>
</gene>
<evidence type="ECO:0000313" key="2">
    <source>
        <dbReference type="Proteomes" id="UP000564677"/>
    </source>
</evidence>
<proteinExistence type="predicted"/>
<dbReference type="AlphaFoldDB" id="A0A7X5UXC8"/>
<accession>A0A7X5UXC8</accession>
<dbReference type="NCBIfam" id="NF047637">
    <property type="entry name" value="lipo_CC0125"/>
    <property type="match status" value="1"/>
</dbReference>
<comment type="caution">
    <text evidence="1">The sequence shown here is derived from an EMBL/GenBank/DDBJ whole genome shotgun (WGS) entry which is preliminary data.</text>
</comment>
<dbReference type="RefSeq" id="WP_287398167.1">
    <property type="nucleotide sequence ID" value="NZ_CP170557.1"/>
</dbReference>
<evidence type="ECO:0000313" key="1">
    <source>
        <dbReference type="EMBL" id="NIJ64024.1"/>
    </source>
</evidence>